<dbReference type="STRING" id="1856405.BFC17_00915"/>
<dbReference type="OrthoDB" id="5677577at2"/>
<dbReference type="Pfam" id="PF04220">
    <property type="entry name" value="YihI"/>
    <property type="match status" value="1"/>
</dbReference>
<accession>A0A1E8FB83</accession>
<dbReference type="EMBL" id="MJIC01000015">
    <property type="protein sequence ID" value="OFI32868.1"/>
    <property type="molecule type" value="Genomic_DNA"/>
</dbReference>
<feature type="compositionally biased region" description="Basic and acidic residues" evidence="3">
    <location>
        <begin position="42"/>
        <end position="51"/>
    </location>
</feature>
<dbReference type="GO" id="GO:0005096">
    <property type="term" value="F:GTPase activator activity"/>
    <property type="evidence" value="ECO:0007669"/>
    <property type="project" value="UniProtKB-KW"/>
</dbReference>
<evidence type="ECO:0000313" key="5">
    <source>
        <dbReference type="Proteomes" id="UP000176037"/>
    </source>
</evidence>
<keyword evidence="5" id="KW-1185">Reference proteome</keyword>
<dbReference type="GO" id="GO:0042254">
    <property type="term" value="P:ribosome biogenesis"/>
    <property type="evidence" value="ECO:0007669"/>
    <property type="project" value="UniProtKB-KW"/>
</dbReference>
<sequence>MAKSRKSRKVGLIGVRKDPDFVHSTSSGRVKKHKGKAPGSRHNVEQKKADKTTVSVNKDPRHGSKKPVPLVKAAAATTNIEKRKYATPAEELAAIEADDRLASLLDKLDAGKAISKEQQQYVETKMARHKILCELMGISDEEKEDDIDDFAALDALKLDDYEK</sequence>
<dbReference type="Proteomes" id="UP000176037">
    <property type="component" value="Unassembled WGS sequence"/>
</dbReference>
<protein>
    <submittedName>
        <fullName evidence="4">GTPase-activating protein</fullName>
    </submittedName>
</protein>
<dbReference type="AlphaFoldDB" id="A0A1E8FB83"/>
<comment type="caution">
    <text evidence="4">The sequence shown here is derived from an EMBL/GenBank/DDBJ whole genome shotgun (WGS) entry which is preliminary data.</text>
</comment>
<evidence type="ECO:0000256" key="3">
    <source>
        <dbReference type="SAM" id="MobiDB-lite"/>
    </source>
</evidence>
<organism evidence="4 5">
    <name type="scientific">Alteromonas lipolytica</name>
    <dbReference type="NCBI Taxonomy" id="1856405"/>
    <lineage>
        <taxon>Bacteria</taxon>
        <taxon>Pseudomonadati</taxon>
        <taxon>Pseudomonadota</taxon>
        <taxon>Gammaproteobacteria</taxon>
        <taxon>Alteromonadales</taxon>
        <taxon>Alteromonadaceae</taxon>
        <taxon>Alteromonas/Salinimonas group</taxon>
        <taxon>Alteromonas</taxon>
    </lineage>
</organism>
<evidence type="ECO:0000313" key="4">
    <source>
        <dbReference type="EMBL" id="OFI32868.1"/>
    </source>
</evidence>
<proteinExistence type="predicted"/>
<reference evidence="4 5" key="1">
    <citation type="submission" date="2016-09" db="EMBL/GenBank/DDBJ databases">
        <title>Alteromonas lipolytica, a new species isolated from sea water.</title>
        <authorList>
            <person name="Wu Y.-H."/>
            <person name="Cheng H."/>
            <person name="Xu X.-W."/>
        </authorList>
    </citation>
    <scope>NUCLEOTIDE SEQUENCE [LARGE SCALE GENOMIC DNA]</scope>
    <source>
        <strain evidence="4 5">JW12</strain>
    </source>
</reference>
<evidence type="ECO:0000256" key="2">
    <source>
        <dbReference type="ARBA" id="ARBA00022517"/>
    </source>
</evidence>
<gene>
    <name evidence="4" type="ORF">BFC17_00915</name>
</gene>
<dbReference type="RefSeq" id="WP_070177244.1">
    <property type="nucleotide sequence ID" value="NZ_BMJR01000002.1"/>
</dbReference>
<dbReference type="NCBIfam" id="NF003560">
    <property type="entry name" value="PRK05244.1-1"/>
    <property type="match status" value="1"/>
</dbReference>
<keyword evidence="1" id="KW-0343">GTPase activation</keyword>
<evidence type="ECO:0000256" key="1">
    <source>
        <dbReference type="ARBA" id="ARBA00022468"/>
    </source>
</evidence>
<dbReference type="InterPro" id="IPR007336">
    <property type="entry name" value="YihI"/>
</dbReference>
<keyword evidence="2" id="KW-0690">Ribosome biogenesis</keyword>
<name>A0A1E8FB83_9ALTE</name>
<feature type="region of interest" description="Disordered" evidence="3">
    <location>
        <begin position="1"/>
        <end position="67"/>
    </location>
</feature>